<proteinExistence type="inferred from homology"/>
<dbReference type="RefSeq" id="WP_219747544.1">
    <property type="nucleotide sequence ID" value="NZ_JAHXZN010000001.1"/>
</dbReference>
<dbReference type="Pfam" id="PF01547">
    <property type="entry name" value="SBP_bac_1"/>
    <property type="match status" value="1"/>
</dbReference>
<dbReference type="InterPro" id="IPR006059">
    <property type="entry name" value="SBP"/>
</dbReference>
<evidence type="ECO:0000313" key="6">
    <source>
        <dbReference type="Proteomes" id="UP000759103"/>
    </source>
</evidence>
<dbReference type="Proteomes" id="UP000759103">
    <property type="component" value="Unassembled WGS sequence"/>
</dbReference>
<protein>
    <submittedName>
        <fullName evidence="5">Extracellular solute-binding protein</fullName>
    </submittedName>
</protein>
<organism evidence="5 6">
    <name type="scientific">Sphingomonas citri</name>
    <dbReference type="NCBI Taxonomy" id="2862499"/>
    <lineage>
        <taxon>Bacteria</taxon>
        <taxon>Pseudomonadati</taxon>
        <taxon>Pseudomonadota</taxon>
        <taxon>Alphaproteobacteria</taxon>
        <taxon>Sphingomonadales</taxon>
        <taxon>Sphingomonadaceae</taxon>
        <taxon>Sphingomonas</taxon>
    </lineage>
</organism>
<comment type="subcellular location">
    <subcellularLocation>
        <location evidence="1">Periplasm</location>
    </subcellularLocation>
</comment>
<evidence type="ECO:0000256" key="3">
    <source>
        <dbReference type="ARBA" id="ARBA00022448"/>
    </source>
</evidence>
<evidence type="ECO:0000256" key="2">
    <source>
        <dbReference type="ARBA" id="ARBA00008520"/>
    </source>
</evidence>
<keyword evidence="4" id="KW-0732">Signal</keyword>
<sequence>MTYGGKLARAAGWSRRSVVAALSMAAAGGCAARRSPDTISLWAMSYEGDYSPMLMPAFTRATGIPVEVQTLPWTAAHEKLLTAQAGDSLPDVFMLPDGWVGEFAMIGAIAPVTDTALLTGLFPGVSAANGPNGRPHAVPWSVAPQVQYYRRDLLERAGYAAPPEDWDSWRRMGQRLKARAPDDYAFLMLLNWWDTLFTFAGQTGARPLRERDTRGNFRDPRFRDALAFYVSLYRERLAPPALSTEVQDPVAAFAQGYFAVYPYGPTLTLDLHRRAAEIPAALWSTARMPGPEGPGRVSGIAASLCVSARSRRPAAAWALVRHLTSPASELTYQRLIGTLPARAAAWDTPQLRQPALAAFAEQMRHPTREPMIVEWERIRIEVQLIAERVVRGQLGIDAALAAMDERVDRLLAKRRALVEAGQLT</sequence>
<comment type="similarity">
    <text evidence="2">Belongs to the bacterial solute-binding protein 1 family.</text>
</comment>
<evidence type="ECO:0000256" key="4">
    <source>
        <dbReference type="ARBA" id="ARBA00022729"/>
    </source>
</evidence>
<dbReference type="Gene3D" id="3.40.190.10">
    <property type="entry name" value="Periplasmic binding protein-like II"/>
    <property type="match status" value="2"/>
</dbReference>
<dbReference type="InterPro" id="IPR050490">
    <property type="entry name" value="Bact_solute-bd_prot1"/>
</dbReference>
<comment type="caution">
    <text evidence="5">The sequence shown here is derived from an EMBL/GenBank/DDBJ whole genome shotgun (WGS) entry which is preliminary data.</text>
</comment>
<name>A0ABS7BKK9_9SPHN</name>
<keyword evidence="3" id="KW-0813">Transport</keyword>
<reference evidence="5 6" key="1">
    <citation type="submission" date="2021-07" db="EMBL/GenBank/DDBJ databases">
        <title>Sphingomonas sp.</title>
        <authorList>
            <person name="Feng G."/>
            <person name="Li J."/>
            <person name="Pan M."/>
        </authorList>
    </citation>
    <scope>NUCLEOTIDE SEQUENCE [LARGE SCALE GENOMIC DNA]</scope>
    <source>
        <strain evidence="5 6">RRHST34</strain>
    </source>
</reference>
<evidence type="ECO:0000256" key="1">
    <source>
        <dbReference type="ARBA" id="ARBA00004418"/>
    </source>
</evidence>
<accession>A0ABS7BKK9</accession>
<dbReference type="PANTHER" id="PTHR43649">
    <property type="entry name" value="ARABINOSE-BINDING PROTEIN-RELATED"/>
    <property type="match status" value="1"/>
</dbReference>
<dbReference type="SUPFAM" id="SSF53850">
    <property type="entry name" value="Periplasmic binding protein-like II"/>
    <property type="match status" value="1"/>
</dbReference>
<dbReference type="PANTHER" id="PTHR43649:SF34">
    <property type="entry name" value="ABC TRANSPORTER PERIPLASMIC-BINDING PROTEIN YCJN-RELATED"/>
    <property type="match status" value="1"/>
</dbReference>
<keyword evidence="6" id="KW-1185">Reference proteome</keyword>
<gene>
    <name evidence="5" type="ORF">KZ820_05295</name>
</gene>
<evidence type="ECO:0000313" key="5">
    <source>
        <dbReference type="EMBL" id="MBW6530144.1"/>
    </source>
</evidence>
<dbReference type="PROSITE" id="PS51257">
    <property type="entry name" value="PROKAR_LIPOPROTEIN"/>
    <property type="match status" value="1"/>
</dbReference>
<dbReference type="EMBL" id="JAHXZN010000001">
    <property type="protein sequence ID" value="MBW6530144.1"/>
    <property type="molecule type" value="Genomic_DNA"/>
</dbReference>